<dbReference type="OrthoDB" id="3468019at2759"/>
<reference evidence="1 2" key="1">
    <citation type="journal article" date="2017" name="G3 (Bethesda)">
        <title>First Draft Genome Sequence of the Pathogenic Fungus Lomentospora prolificans (Formerly Scedosporium prolificans).</title>
        <authorList>
            <person name="Luo R."/>
            <person name="Zimin A."/>
            <person name="Workman R."/>
            <person name="Fan Y."/>
            <person name="Pertea G."/>
            <person name="Grossman N."/>
            <person name="Wear M.P."/>
            <person name="Jia B."/>
            <person name="Miller H."/>
            <person name="Casadevall A."/>
            <person name="Timp W."/>
            <person name="Zhang S.X."/>
            <person name="Salzberg S.L."/>
        </authorList>
    </citation>
    <scope>NUCLEOTIDE SEQUENCE [LARGE SCALE GENOMIC DNA]</scope>
    <source>
        <strain evidence="1 2">JHH-5317</strain>
    </source>
</reference>
<dbReference type="STRING" id="41688.A0A2N3MYY3"/>
<proteinExistence type="predicted"/>
<dbReference type="SUPFAM" id="SSF54427">
    <property type="entry name" value="NTF2-like"/>
    <property type="match status" value="1"/>
</dbReference>
<dbReference type="VEuPathDB" id="FungiDB:jhhlp_008759"/>
<dbReference type="InterPro" id="IPR032710">
    <property type="entry name" value="NTF2-like_dom_sf"/>
</dbReference>
<evidence type="ECO:0000313" key="1">
    <source>
        <dbReference type="EMBL" id="PKS05384.1"/>
    </source>
</evidence>
<protein>
    <recommendedName>
        <fullName evidence="3">DUF4440 domain-containing protein</fullName>
    </recommendedName>
</protein>
<dbReference type="PANTHER" id="PTHR39401:SF1">
    <property type="entry name" value="SNOAL-LIKE DOMAIN-CONTAINING PROTEIN"/>
    <property type="match status" value="1"/>
</dbReference>
<evidence type="ECO:0000313" key="2">
    <source>
        <dbReference type="Proteomes" id="UP000233524"/>
    </source>
</evidence>
<dbReference type="Proteomes" id="UP000233524">
    <property type="component" value="Unassembled WGS sequence"/>
</dbReference>
<dbReference type="PANTHER" id="PTHR39401">
    <property type="entry name" value="SNOAL-LIKE DOMAIN-CONTAINING PROTEIN"/>
    <property type="match status" value="1"/>
</dbReference>
<evidence type="ECO:0008006" key="3">
    <source>
        <dbReference type="Google" id="ProtNLM"/>
    </source>
</evidence>
<sequence length="136" mass="15804">MAQSYSFKTPPGVTIDGEIVQFLESFYRISDTPGDHDNYVDQFEEDATFIVAGKRNRGRDEIMKQRISMWDLVKERKHTVYQIFPYGNDATDFMLIGLVNYQLKTGGSKDVEWAGRAQLAKSSSGKWQMRFYQIWL</sequence>
<accession>A0A2N3MYY3</accession>
<name>A0A2N3MYY3_9PEZI</name>
<gene>
    <name evidence="1" type="ORF">jhhlp_008759</name>
</gene>
<keyword evidence="2" id="KW-1185">Reference proteome</keyword>
<dbReference type="AlphaFoldDB" id="A0A2N3MYY3"/>
<comment type="caution">
    <text evidence="1">The sequence shown here is derived from an EMBL/GenBank/DDBJ whole genome shotgun (WGS) entry which is preliminary data.</text>
</comment>
<dbReference type="EMBL" id="NLAX01001623">
    <property type="protein sequence ID" value="PKS05384.1"/>
    <property type="molecule type" value="Genomic_DNA"/>
</dbReference>
<organism evidence="1 2">
    <name type="scientific">Lomentospora prolificans</name>
    <dbReference type="NCBI Taxonomy" id="41688"/>
    <lineage>
        <taxon>Eukaryota</taxon>
        <taxon>Fungi</taxon>
        <taxon>Dikarya</taxon>
        <taxon>Ascomycota</taxon>
        <taxon>Pezizomycotina</taxon>
        <taxon>Sordariomycetes</taxon>
        <taxon>Hypocreomycetidae</taxon>
        <taxon>Microascales</taxon>
        <taxon>Microascaceae</taxon>
        <taxon>Lomentospora</taxon>
    </lineage>
</organism>
<dbReference type="InParanoid" id="A0A2N3MYY3"/>
<dbReference type="Gene3D" id="3.10.450.50">
    <property type="match status" value="1"/>
</dbReference>